<dbReference type="EMBL" id="VZOL01000525">
    <property type="protein sequence ID" value="KAB0655235.1"/>
    <property type="molecule type" value="Genomic_DNA"/>
</dbReference>
<evidence type="ECO:0000313" key="3">
    <source>
        <dbReference type="Proteomes" id="UP000473571"/>
    </source>
</evidence>
<dbReference type="Proteomes" id="UP000473571">
    <property type="component" value="Unassembled WGS sequence"/>
</dbReference>
<dbReference type="AlphaFoldDB" id="A0A6L3NBC2"/>
<proteinExistence type="predicted"/>
<dbReference type="RefSeq" id="WP_151006435.1">
    <property type="nucleotide sequence ID" value="NZ_CABVPO010000001.1"/>
</dbReference>
<gene>
    <name evidence="2" type="ORF">F7R13_25885</name>
</gene>
<organism evidence="2 3">
    <name type="scientific">Burkholderia territorii</name>
    <dbReference type="NCBI Taxonomy" id="1503055"/>
    <lineage>
        <taxon>Bacteria</taxon>
        <taxon>Pseudomonadati</taxon>
        <taxon>Pseudomonadota</taxon>
        <taxon>Betaproteobacteria</taxon>
        <taxon>Burkholderiales</taxon>
        <taxon>Burkholderiaceae</taxon>
        <taxon>Burkholderia</taxon>
        <taxon>Burkholderia cepacia complex</taxon>
    </lineage>
</organism>
<comment type="caution">
    <text evidence="2">The sequence shown here is derived from an EMBL/GenBank/DDBJ whole genome shotgun (WGS) entry which is preliminary data.</text>
</comment>
<protein>
    <submittedName>
        <fullName evidence="2">Uncharacterized protein</fullName>
    </submittedName>
</protein>
<accession>A0A6L3NBC2</accession>
<evidence type="ECO:0000256" key="1">
    <source>
        <dbReference type="SAM" id="MobiDB-lite"/>
    </source>
</evidence>
<feature type="region of interest" description="Disordered" evidence="1">
    <location>
        <begin position="28"/>
        <end position="50"/>
    </location>
</feature>
<evidence type="ECO:0000313" key="2">
    <source>
        <dbReference type="EMBL" id="KAB0655235.1"/>
    </source>
</evidence>
<sequence>MTIRLDNVISPEVGGRARDGVARGSAAAMAGARMEPMKIRRSASRDKRNIPLCKDANVGWKARRSATRPAALRQQPFE</sequence>
<name>A0A6L3NBC2_9BURK</name>
<feature type="compositionally biased region" description="Basic and acidic residues" evidence="1">
    <location>
        <begin position="35"/>
        <end position="49"/>
    </location>
</feature>
<reference evidence="2 3" key="1">
    <citation type="submission" date="2019-09" db="EMBL/GenBank/DDBJ databases">
        <title>Draft genome sequences of 48 bacterial type strains from the CCUG.</title>
        <authorList>
            <person name="Tunovic T."/>
            <person name="Pineiro-Iglesias B."/>
            <person name="Unosson C."/>
            <person name="Inganas E."/>
            <person name="Ohlen M."/>
            <person name="Cardew S."/>
            <person name="Jensie-Markopoulos S."/>
            <person name="Salva-Serra F."/>
            <person name="Jaen-Luchoro D."/>
            <person name="Karlsson R."/>
            <person name="Svensson-Stadler L."/>
            <person name="Chun J."/>
            <person name="Moore E."/>
        </authorList>
    </citation>
    <scope>NUCLEOTIDE SEQUENCE [LARGE SCALE GENOMIC DNA]</scope>
    <source>
        <strain evidence="2 3">CCUG 65687</strain>
    </source>
</reference>